<keyword evidence="1" id="KW-0472">Membrane</keyword>
<keyword evidence="1" id="KW-1133">Transmembrane helix</keyword>
<proteinExistence type="predicted"/>
<dbReference type="AlphaFoldDB" id="A0A2W4D362"/>
<evidence type="ECO:0000313" key="2">
    <source>
        <dbReference type="EMBL" id="PZM11944.1"/>
    </source>
</evidence>
<sequence length="77" mass="8820">MRLEQPLNSQRSNPKRRQLEDLLEEVTDNALNKVKKQSAVNTNTLAAEIAGVQVAVKRLRIFGILIFLLLLYIAYRL</sequence>
<protein>
    <submittedName>
        <fullName evidence="2">Uncharacterized protein</fullName>
    </submittedName>
</protein>
<organism evidence="2 3">
    <name type="scientific">Rhizobium tubonense</name>
    <dbReference type="NCBI Taxonomy" id="484088"/>
    <lineage>
        <taxon>Bacteria</taxon>
        <taxon>Pseudomonadati</taxon>
        <taxon>Pseudomonadota</taxon>
        <taxon>Alphaproteobacteria</taxon>
        <taxon>Hyphomicrobiales</taxon>
        <taxon>Rhizobiaceae</taxon>
        <taxon>Rhizobium/Agrobacterium group</taxon>
        <taxon>Rhizobium</taxon>
    </lineage>
</organism>
<keyword evidence="1" id="KW-0812">Transmembrane</keyword>
<comment type="caution">
    <text evidence="2">The sequence shown here is derived from an EMBL/GenBank/DDBJ whole genome shotgun (WGS) entry which is preliminary data.</text>
</comment>
<keyword evidence="3" id="KW-1185">Reference proteome</keyword>
<gene>
    <name evidence="2" type="ORF">CPY51_17685</name>
</gene>
<evidence type="ECO:0000313" key="3">
    <source>
        <dbReference type="Proteomes" id="UP000248925"/>
    </source>
</evidence>
<accession>A0A2W4D362</accession>
<reference evidence="2 3" key="1">
    <citation type="journal article" date="2018" name="Sci. Rep.">
        <title>Rhizobium tumorigenes sp. nov., a novel plant tumorigenic bacterium isolated from cane gall tumors on thornless blackberry.</title>
        <authorList>
            <person name="Kuzmanovi N."/>
            <person name="Smalla K."/>
            <person name="Gronow S."/>
            <person name="PuBawska J."/>
        </authorList>
    </citation>
    <scope>NUCLEOTIDE SEQUENCE [LARGE SCALE GENOMIC DNA]</scope>
    <source>
        <strain evidence="2 3">CCBAU 85046</strain>
    </source>
</reference>
<feature type="transmembrane region" description="Helical" evidence="1">
    <location>
        <begin position="59"/>
        <end position="75"/>
    </location>
</feature>
<name>A0A2W4D362_9HYPH</name>
<dbReference type="EMBL" id="PCDP01000038">
    <property type="protein sequence ID" value="PZM11944.1"/>
    <property type="molecule type" value="Genomic_DNA"/>
</dbReference>
<dbReference type="Proteomes" id="UP000248925">
    <property type="component" value="Unassembled WGS sequence"/>
</dbReference>
<evidence type="ECO:0000256" key="1">
    <source>
        <dbReference type="SAM" id="Phobius"/>
    </source>
</evidence>